<evidence type="ECO:0000313" key="2">
    <source>
        <dbReference type="Proteomes" id="UP001164250"/>
    </source>
</evidence>
<comment type="caution">
    <text evidence="1">The sequence shown here is derived from an EMBL/GenBank/DDBJ whole genome shotgun (WGS) entry which is preliminary data.</text>
</comment>
<name>A0ACC1BQ56_9ROSI</name>
<reference evidence="2" key="1">
    <citation type="journal article" date="2023" name="G3 (Bethesda)">
        <title>Genome assembly and association tests identify interacting loci associated with vigor, precocity, and sex in interspecific pistachio rootstocks.</title>
        <authorList>
            <person name="Palmer W."/>
            <person name="Jacygrad E."/>
            <person name="Sagayaradj S."/>
            <person name="Cavanaugh K."/>
            <person name="Han R."/>
            <person name="Bertier L."/>
            <person name="Beede B."/>
            <person name="Kafkas S."/>
            <person name="Golino D."/>
            <person name="Preece J."/>
            <person name="Michelmore R."/>
        </authorList>
    </citation>
    <scope>NUCLEOTIDE SEQUENCE [LARGE SCALE GENOMIC DNA]</scope>
</reference>
<proteinExistence type="predicted"/>
<accession>A0ACC1BQ56</accession>
<dbReference type="EMBL" id="CM047899">
    <property type="protein sequence ID" value="KAJ0101318.1"/>
    <property type="molecule type" value="Genomic_DNA"/>
</dbReference>
<gene>
    <name evidence="1" type="ORF">Patl1_03701</name>
</gene>
<dbReference type="Proteomes" id="UP001164250">
    <property type="component" value="Chromosome 3"/>
</dbReference>
<evidence type="ECO:0000313" key="1">
    <source>
        <dbReference type="EMBL" id="KAJ0101318.1"/>
    </source>
</evidence>
<sequence length="179" mass="20116">MPSWKFFMFFLVLYLVSFVIGLTSAADPTYLYHMCPNTTTFNRNSTYQSNLNFLLSSLVSNATGSNGFSTGFYNTTAGQDPDKVYALFLCRGDVTPTTCKDRVNFATSDILKLCPVEKQSIIWYDQCFLRYSDASIFSAVDGDPSVIMSNPNNVTKKKKNGLIASKDYNEEAQMMPRFP</sequence>
<organism evidence="1 2">
    <name type="scientific">Pistacia atlantica</name>
    <dbReference type="NCBI Taxonomy" id="434234"/>
    <lineage>
        <taxon>Eukaryota</taxon>
        <taxon>Viridiplantae</taxon>
        <taxon>Streptophyta</taxon>
        <taxon>Embryophyta</taxon>
        <taxon>Tracheophyta</taxon>
        <taxon>Spermatophyta</taxon>
        <taxon>Magnoliopsida</taxon>
        <taxon>eudicotyledons</taxon>
        <taxon>Gunneridae</taxon>
        <taxon>Pentapetalae</taxon>
        <taxon>rosids</taxon>
        <taxon>malvids</taxon>
        <taxon>Sapindales</taxon>
        <taxon>Anacardiaceae</taxon>
        <taxon>Pistacia</taxon>
    </lineage>
</organism>
<keyword evidence="2" id="KW-1185">Reference proteome</keyword>
<protein>
    <submittedName>
        <fullName evidence="1">Uncharacterized protein</fullName>
    </submittedName>
</protein>